<dbReference type="InterPro" id="IPR032693">
    <property type="entry name" value="YtkA-like_dom"/>
</dbReference>
<protein>
    <submittedName>
        <fullName evidence="2">Auxin-binding protein</fullName>
    </submittedName>
</protein>
<feature type="domain" description="YtkA-like" evidence="1">
    <location>
        <begin position="49"/>
        <end position="128"/>
    </location>
</feature>
<reference evidence="3" key="1">
    <citation type="submission" date="2016-11" db="EMBL/GenBank/DDBJ databases">
        <title>Mesorhizobium oceanicum sp. nov., isolated from deep seawater in South China Sea.</title>
        <authorList>
            <person name="Fu G.-Y."/>
        </authorList>
    </citation>
    <scope>NUCLEOTIDE SEQUENCE [LARGE SCALE GENOMIC DNA]</scope>
    <source>
        <strain evidence="3">B7</strain>
    </source>
</reference>
<name>A0A1L3SRY5_9HYPH</name>
<dbReference type="AlphaFoldDB" id="A0A1L3SRY5"/>
<dbReference type="EMBL" id="CP018171">
    <property type="protein sequence ID" value="APH72164.1"/>
    <property type="molecule type" value="Genomic_DNA"/>
</dbReference>
<accession>A0A1L3SRY5</accession>
<dbReference type="KEGG" id="meso:BSQ44_12915"/>
<keyword evidence="3" id="KW-1185">Reference proteome</keyword>
<organism evidence="2 3">
    <name type="scientific">Aquibium oceanicum</name>
    <dbReference type="NCBI Taxonomy" id="1670800"/>
    <lineage>
        <taxon>Bacteria</taxon>
        <taxon>Pseudomonadati</taxon>
        <taxon>Pseudomonadota</taxon>
        <taxon>Alphaproteobacteria</taxon>
        <taxon>Hyphomicrobiales</taxon>
        <taxon>Phyllobacteriaceae</taxon>
        <taxon>Aquibium</taxon>
    </lineage>
</organism>
<gene>
    <name evidence="2" type="ORF">BSQ44_12915</name>
</gene>
<dbReference type="STRING" id="1670800.BSQ44_12915"/>
<sequence>MSGMRKTIFVVLALVAMAAAIGVYMMIHMSPPDDLDLSRSKATANGLFQVTIAPESEPLRQGPLHAWILTVETPDGVPVEAAEIAIDGGMPQHGHGLPTSPAVTGSLGDGRYRIEGVRFNMGGWWELKFAIAADGRMDEVDFNIVL</sequence>
<evidence type="ECO:0000313" key="2">
    <source>
        <dbReference type="EMBL" id="APH72164.1"/>
    </source>
</evidence>
<dbReference type="Pfam" id="PF13115">
    <property type="entry name" value="YtkA"/>
    <property type="match status" value="1"/>
</dbReference>
<evidence type="ECO:0000259" key="1">
    <source>
        <dbReference type="Pfam" id="PF13115"/>
    </source>
</evidence>
<evidence type="ECO:0000313" key="3">
    <source>
        <dbReference type="Proteomes" id="UP000182840"/>
    </source>
</evidence>
<dbReference type="Proteomes" id="UP000182840">
    <property type="component" value="Chromosome"/>
</dbReference>
<proteinExistence type="predicted"/>